<dbReference type="PROSITE" id="PS00086">
    <property type="entry name" value="CYTOCHROME_P450"/>
    <property type="match status" value="1"/>
</dbReference>
<reference evidence="13" key="1">
    <citation type="journal article" date="2014" name="Science">
        <title>The coffee genome provides insight into the convergent evolution of caffeine biosynthesis.</title>
        <authorList>
            <person name="Denoeud F."/>
            <person name="Carretero-Paulet L."/>
            <person name="Dereeper A."/>
            <person name="Droc G."/>
            <person name="Guyot R."/>
            <person name="Pietrella M."/>
            <person name="Zheng C."/>
            <person name="Alberti A."/>
            <person name="Anthony F."/>
            <person name="Aprea G."/>
            <person name="Aury J.M."/>
            <person name="Bento P."/>
            <person name="Bernard M."/>
            <person name="Bocs S."/>
            <person name="Campa C."/>
            <person name="Cenci A."/>
            <person name="Combes M.C."/>
            <person name="Crouzillat D."/>
            <person name="Da Silva C."/>
            <person name="Daddiego L."/>
            <person name="De Bellis F."/>
            <person name="Dussert S."/>
            <person name="Garsmeur O."/>
            <person name="Gayraud T."/>
            <person name="Guignon V."/>
            <person name="Jahn K."/>
            <person name="Jamilloux V."/>
            <person name="Joet T."/>
            <person name="Labadie K."/>
            <person name="Lan T."/>
            <person name="Leclercq J."/>
            <person name="Lepelley M."/>
            <person name="Leroy T."/>
            <person name="Li L.T."/>
            <person name="Librado P."/>
            <person name="Lopez L."/>
            <person name="Munoz A."/>
            <person name="Noel B."/>
            <person name="Pallavicini A."/>
            <person name="Perrotta G."/>
            <person name="Poncet V."/>
            <person name="Pot D."/>
            <person name="Priyono X."/>
            <person name="Rigoreau M."/>
            <person name="Rouard M."/>
            <person name="Rozas J."/>
            <person name="Tranchant-Dubreuil C."/>
            <person name="VanBuren R."/>
            <person name="Zhang Q."/>
            <person name="Andrade A.C."/>
            <person name="Argout X."/>
            <person name="Bertrand B."/>
            <person name="de Kochko A."/>
            <person name="Graziosi G."/>
            <person name="Henry R.J."/>
            <person name="Jayarama X."/>
            <person name="Ming R."/>
            <person name="Nagai C."/>
            <person name="Rounsley S."/>
            <person name="Sankoff D."/>
            <person name="Giuliano G."/>
            <person name="Albert V.A."/>
            <person name="Wincker P."/>
            <person name="Lashermes P."/>
        </authorList>
    </citation>
    <scope>NUCLEOTIDE SEQUENCE [LARGE SCALE GENOMIC DNA]</scope>
    <source>
        <strain evidence="13">cv. DH200-94</strain>
    </source>
</reference>
<evidence type="ECO:0000313" key="13">
    <source>
        <dbReference type="Proteomes" id="UP000295252"/>
    </source>
</evidence>
<keyword evidence="5 10" id="KW-0479">Metal-binding</keyword>
<keyword evidence="6 11" id="KW-0560">Oxidoreductase</keyword>
<evidence type="ECO:0000256" key="9">
    <source>
        <dbReference type="ARBA" id="ARBA00023136"/>
    </source>
</evidence>
<comment type="subcellular location">
    <subcellularLocation>
        <location evidence="2">Membrane</location>
    </subcellularLocation>
</comment>
<dbReference type="InterPro" id="IPR036396">
    <property type="entry name" value="Cyt_P450_sf"/>
</dbReference>
<accession>A0A068UMY8</accession>
<dbReference type="PANTHER" id="PTHR47943">
    <property type="entry name" value="CYTOCHROME P450 93A3-LIKE"/>
    <property type="match status" value="1"/>
</dbReference>
<dbReference type="STRING" id="49390.A0A068UMY8"/>
<dbReference type="GO" id="GO:0005506">
    <property type="term" value="F:iron ion binding"/>
    <property type="evidence" value="ECO:0007669"/>
    <property type="project" value="InterPro"/>
</dbReference>
<dbReference type="OMA" id="WWINFRA"/>
<feature type="binding site" description="axial binding residue" evidence="10">
    <location>
        <position position="459"/>
    </location>
    <ligand>
        <name>heme</name>
        <dbReference type="ChEBI" id="CHEBI:30413"/>
    </ligand>
    <ligandPart>
        <name>Fe</name>
        <dbReference type="ChEBI" id="CHEBI:18248"/>
    </ligandPart>
</feature>
<dbReference type="InterPro" id="IPR001128">
    <property type="entry name" value="Cyt_P450"/>
</dbReference>
<dbReference type="SUPFAM" id="SSF48264">
    <property type="entry name" value="Cytochrome P450"/>
    <property type="match status" value="1"/>
</dbReference>
<dbReference type="Gramene" id="CDP08988">
    <property type="protein sequence ID" value="CDP08988"/>
    <property type="gene ID" value="GSCOC_T00028147001"/>
</dbReference>
<evidence type="ECO:0000256" key="2">
    <source>
        <dbReference type="ARBA" id="ARBA00004370"/>
    </source>
</evidence>
<dbReference type="GO" id="GO:0004497">
    <property type="term" value="F:monooxygenase activity"/>
    <property type="evidence" value="ECO:0007669"/>
    <property type="project" value="UniProtKB-KW"/>
</dbReference>
<dbReference type="OrthoDB" id="1103324at2759"/>
<evidence type="ECO:0000256" key="10">
    <source>
        <dbReference type="PIRSR" id="PIRSR602401-1"/>
    </source>
</evidence>
<evidence type="ECO:0000313" key="12">
    <source>
        <dbReference type="EMBL" id="CDP08988.1"/>
    </source>
</evidence>
<comment type="cofactor">
    <cofactor evidence="1 10">
        <name>heme</name>
        <dbReference type="ChEBI" id="CHEBI:30413"/>
    </cofactor>
</comment>
<evidence type="ECO:0000256" key="6">
    <source>
        <dbReference type="ARBA" id="ARBA00023002"/>
    </source>
</evidence>
<keyword evidence="13" id="KW-1185">Reference proteome</keyword>
<organism evidence="12 13">
    <name type="scientific">Coffea canephora</name>
    <name type="common">Robusta coffee</name>
    <dbReference type="NCBI Taxonomy" id="49390"/>
    <lineage>
        <taxon>Eukaryota</taxon>
        <taxon>Viridiplantae</taxon>
        <taxon>Streptophyta</taxon>
        <taxon>Embryophyta</taxon>
        <taxon>Tracheophyta</taxon>
        <taxon>Spermatophyta</taxon>
        <taxon>Magnoliopsida</taxon>
        <taxon>eudicotyledons</taxon>
        <taxon>Gunneridae</taxon>
        <taxon>Pentapetalae</taxon>
        <taxon>asterids</taxon>
        <taxon>lamiids</taxon>
        <taxon>Gentianales</taxon>
        <taxon>Rubiaceae</taxon>
        <taxon>Ixoroideae</taxon>
        <taxon>Gardenieae complex</taxon>
        <taxon>Bertiereae - Coffeeae clade</taxon>
        <taxon>Coffeeae</taxon>
        <taxon>Coffea</taxon>
    </lineage>
</organism>
<evidence type="ECO:0000256" key="3">
    <source>
        <dbReference type="ARBA" id="ARBA00010617"/>
    </source>
</evidence>
<dbReference type="InParanoid" id="A0A068UMY8"/>
<name>A0A068UMY8_COFCA</name>
<evidence type="ECO:0000256" key="5">
    <source>
        <dbReference type="ARBA" id="ARBA00022723"/>
    </source>
</evidence>
<dbReference type="GO" id="GO:0016705">
    <property type="term" value="F:oxidoreductase activity, acting on paired donors, with incorporation or reduction of molecular oxygen"/>
    <property type="evidence" value="ECO:0007669"/>
    <property type="project" value="InterPro"/>
</dbReference>
<dbReference type="AlphaFoldDB" id="A0A068UMY8"/>
<keyword evidence="9" id="KW-0472">Membrane</keyword>
<dbReference type="PRINTS" id="PR00463">
    <property type="entry name" value="EP450I"/>
</dbReference>
<dbReference type="Pfam" id="PF00067">
    <property type="entry name" value="p450"/>
    <property type="match status" value="1"/>
</dbReference>
<keyword evidence="4 10" id="KW-0349">Heme</keyword>
<evidence type="ECO:0000256" key="8">
    <source>
        <dbReference type="ARBA" id="ARBA00023033"/>
    </source>
</evidence>
<dbReference type="PANTHER" id="PTHR47943:SF8">
    <property type="entry name" value="CYTOCHROME P450"/>
    <property type="match status" value="1"/>
</dbReference>
<protein>
    <recommendedName>
        <fullName evidence="14">Flavone synthase II</fullName>
    </recommendedName>
</protein>
<keyword evidence="8 11" id="KW-0503">Monooxygenase</keyword>
<dbReference type="GO" id="GO:0016020">
    <property type="term" value="C:membrane"/>
    <property type="evidence" value="ECO:0007669"/>
    <property type="project" value="UniProtKB-SubCell"/>
</dbReference>
<dbReference type="InterPro" id="IPR017972">
    <property type="entry name" value="Cyt_P450_CS"/>
</dbReference>
<dbReference type="GO" id="GO:0020037">
    <property type="term" value="F:heme binding"/>
    <property type="evidence" value="ECO:0007669"/>
    <property type="project" value="InterPro"/>
</dbReference>
<dbReference type="InterPro" id="IPR002401">
    <property type="entry name" value="Cyt_P450_E_grp-I"/>
</dbReference>
<proteinExistence type="inferred from homology"/>
<dbReference type="Proteomes" id="UP000295252">
    <property type="component" value="Chromosome I"/>
</dbReference>
<sequence>MEFMLVVVLLWTTIFVFLSTLVYRWIFSSKDQQVPRGPSALPIIGHLHLLGPNLHRSFHQLSLHYGPLLHLRLGSVPCVVASTPELAREFLKTNELSFSSRKLTPAIKLVTYDASFAFAPYGPFWKFIKKLATQELLGSTNLRNFEKIRKMEVHAFLSDLMRKAKVGEEVNVTEEIMNLANNIISQMMFSLRCSDGESDQAQQARTVIREVTEIFGEFDVSDIIGFGGSLDLQGIRKRAKNIHTRYDTLLEKIISDREILRSAKRLQNREDGGSNEANDFLDMLLDTMENQTSEVKVTRNNIKAVILDFFTAATDTTPIAIEWALVELINNPRVLEKAQEEINKVVEGNHRLAEESDTPHLPYIQAIIKETLRLHPPIPMLIRKSVNECNVAGSKIPAHALLFVNIWSIGRNEKYWDNPLEFRPERFLEPNGDGDPSRIRDIKGHHFELLPFGTGRRGCPGMSLAILELPNILALILQCFDFEVPALHAGKTEGAVLDMAERPGLTAPRANDLICRLKSRIDHPLNILSSPQSRDMS</sequence>
<comment type="similarity">
    <text evidence="3 11">Belongs to the cytochrome P450 family.</text>
</comment>
<dbReference type="EMBL" id="HG739120">
    <property type="protein sequence ID" value="CDP08988.1"/>
    <property type="molecule type" value="Genomic_DNA"/>
</dbReference>
<evidence type="ECO:0000256" key="4">
    <source>
        <dbReference type="ARBA" id="ARBA00022617"/>
    </source>
</evidence>
<evidence type="ECO:0000256" key="11">
    <source>
        <dbReference type="RuleBase" id="RU000461"/>
    </source>
</evidence>
<dbReference type="PhylomeDB" id="A0A068UMY8"/>
<keyword evidence="7 10" id="KW-0408">Iron</keyword>
<dbReference type="Gene3D" id="1.10.630.10">
    <property type="entry name" value="Cytochrome P450"/>
    <property type="match status" value="1"/>
</dbReference>
<evidence type="ECO:0000256" key="1">
    <source>
        <dbReference type="ARBA" id="ARBA00001971"/>
    </source>
</evidence>
<dbReference type="PRINTS" id="PR00385">
    <property type="entry name" value="P450"/>
</dbReference>
<evidence type="ECO:0000256" key="7">
    <source>
        <dbReference type="ARBA" id="ARBA00023004"/>
    </source>
</evidence>
<gene>
    <name evidence="12" type="ORF">GSCOC_T00028147001</name>
</gene>
<evidence type="ECO:0008006" key="14">
    <source>
        <dbReference type="Google" id="ProtNLM"/>
    </source>
</evidence>